<proteinExistence type="predicted"/>
<dbReference type="RefSeq" id="WP_115831259.1">
    <property type="nucleotide sequence ID" value="NZ_QNUL01000008.1"/>
</dbReference>
<dbReference type="InterPro" id="IPR025665">
    <property type="entry name" value="Beta-barrel_OMP_2"/>
</dbReference>
<dbReference type="Pfam" id="PF13568">
    <property type="entry name" value="OMP_b-brl_2"/>
    <property type="match status" value="1"/>
</dbReference>
<sequence length="228" mass="25573">MNNRTLLSIIFVFTGLVAFAQDSNYSKKWSIGVIAGLQPQGKLFDTDQWEKTSGFIAGLSGQYHFSGRMTGFSVLLQPHYNQLERNLSNRDESGFWSIESYWKTESFNLPILLRYTIGHGLVRPFIEAGPNFKFRTSLTNNSRSSFCGIAGCSELLSNNNYQPLATQDRAGLIVSVGASVHLWKVAIPVSLRLNEGFGTYETKGMMYDTPAYDNFKTRTFQIVTGVTF</sequence>
<evidence type="ECO:0000259" key="1">
    <source>
        <dbReference type="Pfam" id="PF13568"/>
    </source>
</evidence>
<reference evidence="2 3" key="1">
    <citation type="submission" date="2018-07" db="EMBL/GenBank/DDBJ databases">
        <title>Dyadobacter roseus sp. nov., isolated from rose rhizosphere soil.</title>
        <authorList>
            <person name="Chen L."/>
        </authorList>
    </citation>
    <scope>NUCLEOTIDE SEQUENCE [LARGE SCALE GENOMIC DNA]</scope>
    <source>
        <strain evidence="2 3">RS19</strain>
    </source>
</reference>
<gene>
    <name evidence="2" type="ORF">DSL64_12625</name>
</gene>
<dbReference type="AlphaFoldDB" id="A0A3D8YEI4"/>
<protein>
    <recommendedName>
        <fullName evidence="1">Outer membrane protein beta-barrel domain-containing protein</fullName>
    </recommendedName>
</protein>
<dbReference type="EMBL" id="QNUL01000008">
    <property type="protein sequence ID" value="REA61286.1"/>
    <property type="molecule type" value="Genomic_DNA"/>
</dbReference>
<evidence type="ECO:0000313" key="2">
    <source>
        <dbReference type="EMBL" id="REA61286.1"/>
    </source>
</evidence>
<accession>A0A3D8YEI4</accession>
<dbReference type="OrthoDB" id="952442at2"/>
<name>A0A3D8YEI4_9BACT</name>
<dbReference type="Proteomes" id="UP000256373">
    <property type="component" value="Unassembled WGS sequence"/>
</dbReference>
<comment type="caution">
    <text evidence="2">The sequence shown here is derived from an EMBL/GenBank/DDBJ whole genome shotgun (WGS) entry which is preliminary data.</text>
</comment>
<feature type="domain" description="Outer membrane protein beta-barrel" evidence="1">
    <location>
        <begin position="19"/>
        <end position="197"/>
    </location>
</feature>
<organism evidence="2 3">
    <name type="scientific">Dyadobacter luteus</name>
    <dbReference type="NCBI Taxonomy" id="2259619"/>
    <lineage>
        <taxon>Bacteria</taxon>
        <taxon>Pseudomonadati</taxon>
        <taxon>Bacteroidota</taxon>
        <taxon>Cytophagia</taxon>
        <taxon>Cytophagales</taxon>
        <taxon>Spirosomataceae</taxon>
        <taxon>Dyadobacter</taxon>
    </lineage>
</organism>
<keyword evidence="3" id="KW-1185">Reference proteome</keyword>
<evidence type="ECO:0000313" key="3">
    <source>
        <dbReference type="Proteomes" id="UP000256373"/>
    </source>
</evidence>